<dbReference type="EMBL" id="FNXB01000044">
    <property type="protein sequence ID" value="SEI17355.1"/>
    <property type="molecule type" value="Genomic_DNA"/>
</dbReference>
<evidence type="ECO:0000313" key="2">
    <source>
        <dbReference type="EMBL" id="SEI17355.1"/>
    </source>
</evidence>
<feature type="region of interest" description="Disordered" evidence="1">
    <location>
        <begin position="149"/>
        <end position="171"/>
    </location>
</feature>
<reference evidence="2" key="3">
    <citation type="submission" date="2016-10" db="EMBL/GenBank/DDBJ databases">
        <authorList>
            <person name="de Groot N.N."/>
        </authorList>
    </citation>
    <scope>NUCLEOTIDE SEQUENCE [LARGE SCALE GENOMIC DNA]</scope>
    <source>
        <strain evidence="2">CCBAU85039</strain>
    </source>
</reference>
<feature type="compositionally biased region" description="Polar residues" evidence="1">
    <location>
        <begin position="149"/>
        <end position="160"/>
    </location>
</feature>
<organism evidence="2 4">
    <name type="scientific">Rhizobium tibeticum</name>
    <dbReference type="NCBI Taxonomy" id="501024"/>
    <lineage>
        <taxon>Bacteria</taxon>
        <taxon>Pseudomonadati</taxon>
        <taxon>Pseudomonadota</taxon>
        <taxon>Alphaproteobacteria</taxon>
        <taxon>Hyphomicrobiales</taxon>
        <taxon>Rhizobiaceae</taxon>
        <taxon>Rhizobium/Agrobacterium group</taxon>
        <taxon>Rhizobium</taxon>
    </lineage>
</organism>
<accession>A0A1H8UHH0</accession>
<evidence type="ECO:0000313" key="4">
    <source>
        <dbReference type="Proteomes" id="UP000183063"/>
    </source>
</evidence>
<dbReference type="EMBL" id="FOCV01000034">
    <property type="protein sequence ID" value="SEP02682.1"/>
    <property type="molecule type" value="Genomic_DNA"/>
</dbReference>
<evidence type="ECO:0000313" key="5">
    <source>
        <dbReference type="Proteomes" id="UP000198939"/>
    </source>
</evidence>
<protein>
    <submittedName>
        <fullName evidence="2">Short chain dehydrogenase</fullName>
    </submittedName>
</protein>
<dbReference type="Proteomes" id="UP000183063">
    <property type="component" value="Unassembled WGS sequence"/>
</dbReference>
<evidence type="ECO:0000313" key="3">
    <source>
        <dbReference type="EMBL" id="SEP02682.1"/>
    </source>
</evidence>
<evidence type="ECO:0000256" key="1">
    <source>
        <dbReference type="SAM" id="MobiDB-lite"/>
    </source>
</evidence>
<reference evidence="3 5" key="1">
    <citation type="submission" date="2016-10" db="EMBL/GenBank/DDBJ databases">
        <authorList>
            <person name="Varghese N."/>
            <person name="Submissions S."/>
        </authorList>
    </citation>
    <scope>NUCLEOTIDE SEQUENCE [LARGE SCALE GENOMIC DNA]</scope>
    <source>
        <strain evidence="3 5">CGMCC 1.7071</strain>
    </source>
</reference>
<dbReference type="STRING" id="501024.RTCCBAU85039_5612"/>
<keyword evidence="5" id="KW-1185">Reference proteome</keyword>
<name>A0A1H8UHH0_9HYPH</name>
<dbReference type="Proteomes" id="UP000198939">
    <property type="component" value="Unassembled WGS sequence"/>
</dbReference>
<reference evidence="4" key="2">
    <citation type="submission" date="2016-10" db="EMBL/GenBank/DDBJ databases">
        <authorList>
            <person name="Wibberg D."/>
        </authorList>
    </citation>
    <scope>NUCLEOTIDE SEQUENCE [LARGE SCALE GENOMIC DNA]</scope>
</reference>
<gene>
    <name evidence="2" type="ORF">RTCCBAU85039_5612</name>
    <name evidence="3" type="ORF">SAMN05216228_103431</name>
</gene>
<proteinExistence type="predicted"/>
<dbReference type="AlphaFoldDB" id="A0A1H8UHH0"/>
<sequence length="171" mass="18523">MKDRLGPDPEQRRLQRADVPDLTGKCFIVTGAIPALASKYRAFSAPWARVLLACHDQRKAKAATAQIGQLTPNAAHWHSCRPVKPILRAYEPQPNARSRSRTSVCHRSEVRKAHSRILGANISSSASVAQCSSFALGTRAVLRALGETTKGTGKTRQNAGLSIHGRHIQSG</sequence>